<dbReference type="InterPro" id="IPR001789">
    <property type="entry name" value="Sig_transdc_resp-reg_receiver"/>
</dbReference>
<dbReference type="InterPro" id="IPR050595">
    <property type="entry name" value="Bact_response_regulator"/>
</dbReference>
<evidence type="ECO:0000256" key="2">
    <source>
        <dbReference type="PROSITE-ProRule" id="PRU00169"/>
    </source>
</evidence>
<dbReference type="PANTHER" id="PTHR44591">
    <property type="entry name" value="STRESS RESPONSE REGULATOR PROTEIN 1"/>
    <property type="match status" value="1"/>
</dbReference>
<dbReference type="AlphaFoldDB" id="A0A4R5ULA9"/>
<gene>
    <name evidence="4" type="ORF">E2F50_07545</name>
</gene>
<feature type="modified residue" description="4-aspartylphosphate" evidence="2">
    <location>
        <position position="58"/>
    </location>
</feature>
<dbReference type="PANTHER" id="PTHR44591:SF18">
    <property type="entry name" value="REGULATORY PROTEIN"/>
    <property type="match status" value="1"/>
</dbReference>
<keyword evidence="5" id="KW-1185">Reference proteome</keyword>
<dbReference type="Gene3D" id="3.40.50.2300">
    <property type="match status" value="1"/>
</dbReference>
<evidence type="ECO:0000259" key="3">
    <source>
        <dbReference type="PROSITE" id="PS50110"/>
    </source>
</evidence>
<dbReference type="SUPFAM" id="SSF52172">
    <property type="entry name" value="CheY-like"/>
    <property type="match status" value="1"/>
</dbReference>
<name>A0A4R5ULA9_9HYPH</name>
<dbReference type="GO" id="GO:0000160">
    <property type="term" value="P:phosphorelay signal transduction system"/>
    <property type="evidence" value="ECO:0007669"/>
    <property type="project" value="InterPro"/>
</dbReference>
<dbReference type="EMBL" id="SMTL01000002">
    <property type="protein sequence ID" value="TDK37599.1"/>
    <property type="molecule type" value="Genomic_DNA"/>
</dbReference>
<sequence length="122" mass="13602">MMGTQKAIVLIVEDEPVIRFTSLDVLEEAGHMVMEAANADEAMVLFRNRSDIDIVFTDVDMAGSMDGIRLSQRIRAMRPSVGIIITSGVVNLDPMLLPANTVFLPKPYQHDRLLEAIYQLMP</sequence>
<evidence type="ECO:0000313" key="5">
    <source>
        <dbReference type="Proteomes" id="UP000295238"/>
    </source>
</evidence>
<protein>
    <submittedName>
        <fullName evidence="4">Response regulator</fullName>
    </submittedName>
</protein>
<accession>A0A4R5ULA9</accession>
<dbReference type="RefSeq" id="WP_133316368.1">
    <property type="nucleotide sequence ID" value="NZ_SMTL01000002.1"/>
</dbReference>
<dbReference type="PROSITE" id="PS50110">
    <property type="entry name" value="RESPONSE_REGULATORY"/>
    <property type="match status" value="1"/>
</dbReference>
<dbReference type="InterPro" id="IPR011006">
    <property type="entry name" value="CheY-like_superfamily"/>
</dbReference>
<dbReference type="Proteomes" id="UP000295238">
    <property type="component" value="Unassembled WGS sequence"/>
</dbReference>
<reference evidence="4 5" key="1">
    <citation type="submission" date="2019-03" db="EMBL/GenBank/DDBJ databases">
        <title>Rhizobium sp. nov., an bacterium isolated from biocrust in Mu Us Desert.</title>
        <authorList>
            <person name="Lixiong L."/>
        </authorList>
    </citation>
    <scope>NUCLEOTIDE SEQUENCE [LARGE SCALE GENOMIC DNA]</scope>
    <source>
        <strain evidence="4 5">SPY-1</strain>
    </source>
</reference>
<organism evidence="4 5">
    <name type="scientific">Rhizobium deserti</name>
    <dbReference type="NCBI Taxonomy" id="2547961"/>
    <lineage>
        <taxon>Bacteria</taxon>
        <taxon>Pseudomonadati</taxon>
        <taxon>Pseudomonadota</taxon>
        <taxon>Alphaproteobacteria</taxon>
        <taxon>Hyphomicrobiales</taxon>
        <taxon>Rhizobiaceae</taxon>
        <taxon>Rhizobium/Agrobacterium group</taxon>
        <taxon>Rhizobium</taxon>
    </lineage>
</organism>
<keyword evidence="1 2" id="KW-0597">Phosphoprotein</keyword>
<dbReference type="SMART" id="SM00448">
    <property type="entry name" value="REC"/>
    <property type="match status" value="1"/>
</dbReference>
<evidence type="ECO:0000313" key="4">
    <source>
        <dbReference type="EMBL" id="TDK37599.1"/>
    </source>
</evidence>
<evidence type="ECO:0000256" key="1">
    <source>
        <dbReference type="ARBA" id="ARBA00022553"/>
    </source>
</evidence>
<comment type="caution">
    <text evidence="4">The sequence shown here is derived from an EMBL/GenBank/DDBJ whole genome shotgun (WGS) entry which is preliminary data.</text>
</comment>
<dbReference type="Pfam" id="PF00072">
    <property type="entry name" value="Response_reg"/>
    <property type="match status" value="1"/>
</dbReference>
<dbReference type="OrthoDB" id="9784719at2"/>
<proteinExistence type="predicted"/>
<feature type="domain" description="Response regulatory" evidence="3">
    <location>
        <begin position="8"/>
        <end position="121"/>
    </location>
</feature>